<evidence type="ECO:0000313" key="1">
    <source>
        <dbReference type="EMBL" id="CAL1275984.1"/>
    </source>
</evidence>
<proteinExistence type="predicted"/>
<sequence length="71" mass="8413">MVLESQWNISRVMKSLSFFKILFFRITKLSNVDAWSPSIFPKAEVINSVHLYNMESEKCSKKQTTLPFRKR</sequence>
<reference evidence="1 2" key="1">
    <citation type="submission" date="2024-04" db="EMBL/GenBank/DDBJ databases">
        <authorList>
            <person name="Rising A."/>
            <person name="Reimegard J."/>
            <person name="Sonavane S."/>
            <person name="Akerstrom W."/>
            <person name="Nylinder S."/>
            <person name="Hedman E."/>
            <person name="Kallberg Y."/>
        </authorList>
    </citation>
    <scope>NUCLEOTIDE SEQUENCE [LARGE SCALE GENOMIC DNA]</scope>
</reference>
<dbReference type="EMBL" id="CAXIEN010000090">
    <property type="protein sequence ID" value="CAL1275984.1"/>
    <property type="molecule type" value="Genomic_DNA"/>
</dbReference>
<evidence type="ECO:0000313" key="2">
    <source>
        <dbReference type="Proteomes" id="UP001497382"/>
    </source>
</evidence>
<dbReference type="AlphaFoldDB" id="A0AAV1ZX59"/>
<gene>
    <name evidence="1" type="ORF">LARSCL_LOCUS8409</name>
</gene>
<comment type="caution">
    <text evidence="1">The sequence shown here is derived from an EMBL/GenBank/DDBJ whole genome shotgun (WGS) entry which is preliminary data.</text>
</comment>
<name>A0AAV1ZX59_9ARAC</name>
<protein>
    <submittedName>
        <fullName evidence="1">Uncharacterized protein</fullName>
    </submittedName>
</protein>
<dbReference type="Proteomes" id="UP001497382">
    <property type="component" value="Unassembled WGS sequence"/>
</dbReference>
<keyword evidence="2" id="KW-1185">Reference proteome</keyword>
<accession>A0AAV1ZX59</accession>
<organism evidence="1 2">
    <name type="scientific">Larinioides sclopetarius</name>
    <dbReference type="NCBI Taxonomy" id="280406"/>
    <lineage>
        <taxon>Eukaryota</taxon>
        <taxon>Metazoa</taxon>
        <taxon>Ecdysozoa</taxon>
        <taxon>Arthropoda</taxon>
        <taxon>Chelicerata</taxon>
        <taxon>Arachnida</taxon>
        <taxon>Araneae</taxon>
        <taxon>Araneomorphae</taxon>
        <taxon>Entelegynae</taxon>
        <taxon>Araneoidea</taxon>
        <taxon>Araneidae</taxon>
        <taxon>Larinioides</taxon>
    </lineage>
</organism>